<dbReference type="PROSITE" id="PS51421">
    <property type="entry name" value="RAS"/>
    <property type="match status" value="1"/>
</dbReference>
<accession>A0A195BDT0</accession>
<dbReference type="GO" id="GO:0005525">
    <property type="term" value="F:GTP binding"/>
    <property type="evidence" value="ECO:0007669"/>
    <property type="project" value="UniProtKB-KW"/>
</dbReference>
<dbReference type="SMART" id="SM00175">
    <property type="entry name" value="RAB"/>
    <property type="match status" value="1"/>
</dbReference>
<dbReference type="PRINTS" id="PR00449">
    <property type="entry name" value="RASTRNSFRMNG"/>
</dbReference>
<evidence type="ECO:0000313" key="7">
    <source>
        <dbReference type="Proteomes" id="UP000078540"/>
    </source>
</evidence>
<dbReference type="InterPro" id="IPR011333">
    <property type="entry name" value="SKP1/BTB/POZ_sf"/>
</dbReference>
<sequence length="812" mass="93121">MDRFHVLSFSAYLINGKVEDVVFRPGYRMWCTHLAATETTTGRLPVMDNEQPHQELVKCVVVGDTAVGKTRLICARACNKHVSLSQLLTTHVPTVWAIDQYRIYKDVLERSWEIVDNVNVSLRLWDTFGDHEKDRRFAYGRSDVVLLCFSITNPVSLRNCKVMWYPEIRRFCPQTPVLLVGCKNDLRYMYRDETYLSYFRDRSPFVRATRKSDLVMPDQARAVARELGVCYYETSVFTYYGVNEVFENSIRAALIARRQQRFWMTNLKRVQRPLLQAPFCPPKPVPPKVCLAASTYEENMKSLWTRPIHTDVTLIASNCTFSVHRCLLAAASPAFHRLFSMELAQELTPRSSSESSMVSTFGEATVGDFNDDTECLIRIDQSKPAKVWEQLKRRSSFQVLPTMDNQRKSNSATRELNHPAFQNIRICLTENANGVQQPMTVITLSKLITPQAMQQCLQFIYTGSLDKRYHDLQVPCMDTLPIVLTDILESLPSRIGPLAIRKRSDLEIRQAAEFLELPQLLMVLGSIQTREQFVNSDLNNRYKQVVRQRLEDICLEQGGLFADVMFELDDGSVPAHKAILTARCDVMKAMFSGDFRESSAKVIVFPGVREYTFHKLLCYLYTDEVPAISSVRCLNLLELANRLCLQRLVNLVESRVIEDLERLSQNEGNDAVENCLRLLEPCKLHNADQLADWCMNHLCVNYNKLCKMSPRSVRLLHPENQEYLNEHRWPPVWYLKDYDYYQKCLAEQVRENKPTLKRNRNQSGCLCFSGSSKTRREGNTGNGGGTKSTTSNETPADRPLFDASTESGEQAV</sequence>
<dbReference type="EMBL" id="KQ976509">
    <property type="protein sequence ID" value="KYM82713.1"/>
    <property type="molecule type" value="Genomic_DNA"/>
</dbReference>
<feature type="region of interest" description="Disordered" evidence="4">
    <location>
        <begin position="773"/>
        <end position="812"/>
    </location>
</feature>
<dbReference type="SUPFAM" id="SSF52540">
    <property type="entry name" value="P-loop containing nucleoside triphosphate hydrolases"/>
    <property type="match status" value="1"/>
</dbReference>
<evidence type="ECO:0000259" key="5">
    <source>
        <dbReference type="PROSITE" id="PS50097"/>
    </source>
</evidence>
<dbReference type="GO" id="GO:0003924">
    <property type="term" value="F:GTPase activity"/>
    <property type="evidence" value="ECO:0007669"/>
    <property type="project" value="InterPro"/>
</dbReference>
<dbReference type="SMART" id="SM00173">
    <property type="entry name" value="RAS"/>
    <property type="match status" value="1"/>
</dbReference>
<evidence type="ECO:0000256" key="1">
    <source>
        <dbReference type="ARBA" id="ARBA00022737"/>
    </source>
</evidence>
<dbReference type="PANTHER" id="PTHR24072">
    <property type="entry name" value="RHO FAMILY GTPASE"/>
    <property type="match status" value="1"/>
</dbReference>
<gene>
    <name evidence="6" type="ORF">ALC53_06888</name>
</gene>
<dbReference type="SUPFAM" id="SSF54695">
    <property type="entry name" value="POZ domain"/>
    <property type="match status" value="2"/>
</dbReference>
<feature type="domain" description="BTB" evidence="5">
    <location>
        <begin position="562"/>
        <end position="629"/>
    </location>
</feature>
<dbReference type="SMART" id="SM00174">
    <property type="entry name" value="RHO"/>
    <property type="match status" value="1"/>
</dbReference>
<dbReference type="CDD" id="cd18186">
    <property type="entry name" value="BTB_POZ_ZBTB_KLHL-like"/>
    <property type="match status" value="1"/>
</dbReference>
<protein>
    <submittedName>
        <fullName evidence="6">Rho-related BTB domain-containing protein 2</fullName>
    </submittedName>
</protein>
<evidence type="ECO:0000313" key="6">
    <source>
        <dbReference type="EMBL" id="KYM82713.1"/>
    </source>
</evidence>
<dbReference type="Proteomes" id="UP000078540">
    <property type="component" value="Unassembled WGS sequence"/>
</dbReference>
<dbReference type="STRING" id="520822.A0A195BDT0"/>
<keyword evidence="2" id="KW-0547">Nucleotide-binding</keyword>
<dbReference type="CDD" id="cd18300">
    <property type="entry name" value="BTB2_POZ_RhoBTB"/>
    <property type="match status" value="1"/>
</dbReference>
<dbReference type="CDD" id="cd18499">
    <property type="entry name" value="BACK_RHOBTB"/>
    <property type="match status" value="1"/>
</dbReference>
<keyword evidence="7" id="KW-1185">Reference proteome</keyword>
<dbReference type="Pfam" id="PF00651">
    <property type="entry name" value="BTB"/>
    <property type="match status" value="2"/>
</dbReference>
<dbReference type="GO" id="GO:0003006">
    <property type="term" value="P:developmental process involved in reproduction"/>
    <property type="evidence" value="ECO:0007669"/>
    <property type="project" value="UniProtKB-ARBA"/>
</dbReference>
<dbReference type="CDD" id="cd01873">
    <property type="entry name" value="RhoBTB"/>
    <property type="match status" value="1"/>
</dbReference>
<evidence type="ECO:0000256" key="4">
    <source>
        <dbReference type="SAM" id="MobiDB-lite"/>
    </source>
</evidence>
<reference evidence="6 7" key="1">
    <citation type="submission" date="2015-09" db="EMBL/GenBank/DDBJ databases">
        <title>Atta colombica WGS genome.</title>
        <authorList>
            <person name="Nygaard S."/>
            <person name="Hu H."/>
            <person name="Boomsma J."/>
            <person name="Zhang G."/>
        </authorList>
    </citation>
    <scope>NUCLEOTIDE SEQUENCE [LARGE SCALE GENOMIC DNA]</scope>
    <source>
        <strain evidence="6">Treedump-2</strain>
        <tissue evidence="6">Whole body</tissue>
    </source>
</reference>
<dbReference type="InterPro" id="IPR027417">
    <property type="entry name" value="P-loop_NTPase"/>
</dbReference>
<dbReference type="Gene3D" id="3.30.710.10">
    <property type="entry name" value="Potassium Channel Kv1.1, Chain A"/>
    <property type="match status" value="2"/>
</dbReference>
<dbReference type="InterPro" id="IPR003578">
    <property type="entry name" value="Small_GTPase_Rho"/>
</dbReference>
<dbReference type="Pfam" id="PF00071">
    <property type="entry name" value="Ras"/>
    <property type="match status" value="1"/>
</dbReference>
<dbReference type="AlphaFoldDB" id="A0A195BDT0"/>
<keyword evidence="3" id="KW-0342">GTP-binding</keyword>
<dbReference type="InterPro" id="IPR001806">
    <property type="entry name" value="Small_GTPase"/>
</dbReference>
<organism evidence="6 7">
    <name type="scientific">Atta colombica</name>
    <dbReference type="NCBI Taxonomy" id="520822"/>
    <lineage>
        <taxon>Eukaryota</taxon>
        <taxon>Metazoa</taxon>
        <taxon>Ecdysozoa</taxon>
        <taxon>Arthropoda</taxon>
        <taxon>Hexapoda</taxon>
        <taxon>Insecta</taxon>
        <taxon>Pterygota</taxon>
        <taxon>Neoptera</taxon>
        <taxon>Endopterygota</taxon>
        <taxon>Hymenoptera</taxon>
        <taxon>Apocrita</taxon>
        <taxon>Aculeata</taxon>
        <taxon>Formicoidea</taxon>
        <taxon>Formicidae</taxon>
        <taxon>Myrmicinae</taxon>
        <taxon>Atta</taxon>
    </lineage>
</organism>
<dbReference type="GO" id="GO:0035099">
    <property type="term" value="P:hemocyte migration"/>
    <property type="evidence" value="ECO:0007669"/>
    <property type="project" value="UniProtKB-ARBA"/>
</dbReference>
<dbReference type="InterPro" id="IPR000210">
    <property type="entry name" value="BTB/POZ_dom"/>
</dbReference>
<proteinExistence type="predicted"/>
<dbReference type="Gene3D" id="3.40.50.300">
    <property type="entry name" value="P-loop containing nucleotide triphosphate hydrolases"/>
    <property type="match status" value="1"/>
</dbReference>
<evidence type="ECO:0000256" key="3">
    <source>
        <dbReference type="ARBA" id="ARBA00023134"/>
    </source>
</evidence>
<evidence type="ECO:0000256" key="2">
    <source>
        <dbReference type="ARBA" id="ARBA00022741"/>
    </source>
</evidence>
<dbReference type="FunFam" id="3.40.50.300:FF:000177">
    <property type="entry name" value="Rho-related BTB domain-containing protein 2"/>
    <property type="match status" value="1"/>
</dbReference>
<dbReference type="SMART" id="SM00225">
    <property type="entry name" value="BTB"/>
    <property type="match status" value="2"/>
</dbReference>
<feature type="domain" description="BTB" evidence="5">
    <location>
        <begin position="310"/>
        <end position="340"/>
    </location>
</feature>
<dbReference type="GO" id="GO:0022412">
    <property type="term" value="P:cellular process involved in reproduction in multicellular organism"/>
    <property type="evidence" value="ECO:0007669"/>
    <property type="project" value="UniProtKB-ARBA"/>
</dbReference>
<dbReference type="FunFam" id="3.30.710.10:FF:000014">
    <property type="entry name" value="Rho-related BTB domain-containing protein 2 isoform 1"/>
    <property type="match status" value="1"/>
</dbReference>
<name>A0A195BDT0_9HYME</name>
<dbReference type="PROSITE" id="PS50097">
    <property type="entry name" value="BTB"/>
    <property type="match status" value="2"/>
</dbReference>
<dbReference type="GO" id="GO:0010008">
    <property type="term" value="C:endosome membrane"/>
    <property type="evidence" value="ECO:0007669"/>
    <property type="project" value="UniProtKB-ARBA"/>
</dbReference>
<dbReference type="GO" id="GO:0001667">
    <property type="term" value="P:ameboidal-type cell migration"/>
    <property type="evidence" value="ECO:0007669"/>
    <property type="project" value="UniProtKB-ARBA"/>
</dbReference>
<dbReference type="PROSITE" id="PS51419">
    <property type="entry name" value="RAB"/>
    <property type="match status" value="1"/>
</dbReference>
<dbReference type="PROSITE" id="PS51420">
    <property type="entry name" value="RHO"/>
    <property type="match status" value="1"/>
</dbReference>
<dbReference type="GO" id="GO:0035006">
    <property type="term" value="P:melanization defense response"/>
    <property type="evidence" value="ECO:0007669"/>
    <property type="project" value="UniProtKB-ARBA"/>
</dbReference>
<dbReference type="GO" id="GO:0007264">
    <property type="term" value="P:small GTPase-mediated signal transduction"/>
    <property type="evidence" value="ECO:0007669"/>
    <property type="project" value="InterPro"/>
</dbReference>
<keyword evidence="1" id="KW-0677">Repeat</keyword>